<dbReference type="Pfam" id="PF13593">
    <property type="entry name" value="SBF_like"/>
    <property type="match status" value="1"/>
</dbReference>
<evidence type="ECO:0000256" key="6">
    <source>
        <dbReference type="ARBA" id="ARBA00022840"/>
    </source>
</evidence>
<dbReference type="EC" id="2.3.2.23" evidence="2"/>
<feature type="transmembrane region" description="Helical" evidence="8">
    <location>
        <begin position="249"/>
        <end position="275"/>
    </location>
</feature>
<feature type="domain" description="UBC core" evidence="9">
    <location>
        <begin position="365"/>
        <end position="511"/>
    </location>
</feature>
<dbReference type="Proteomes" id="UP000663834">
    <property type="component" value="Unassembled WGS sequence"/>
</dbReference>
<evidence type="ECO:0000313" key="10">
    <source>
        <dbReference type="EMBL" id="CAF1676967.1"/>
    </source>
</evidence>
<dbReference type="AlphaFoldDB" id="A0A816GNT0"/>
<dbReference type="Gene3D" id="3.10.110.10">
    <property type="entry name" value="Ubiquitin Conjugating Enzyme"/>
    <property type="match status" value="1"/>
</dbReference>
<evidence type="ECO:0000256" key="2">
    <source>
        <dbReference type="ARBA" id="ARBA00012486"/>
    </source>
</evidence>
<feature type="transmembrane region" description="Helical" evidence="8">
    <location>
        <begin position="109"/>
        <end position="132"/>
    </location>
</feature>
<dbReference type="SMART" id="SM00212">
    <property type="entry name" value="UBCc"/>
    <property type="match status" value="1"/>
</dbReference>
<evidence type="ECO:0000313" key="11">
    <source>
        <dbReference type="Proteomes" id="UP000663834"/>
    </source>
</evidence>
<keyword evidence="5" id="KW-0833">Ubl conjugation pathway</keyword>
<gene>
    <name evidence="10" type="ORF">KQP761_LOCUS35609</name>
</gene>
<keyword evidence="8" id="KW-0812">Transmembrane</keyword>
<keyword evidence="8" id="KW-1133">Transmembrane helix</keyword>
<dbReference type="InterPro" id="IPR016833">
    <property type="entry name" value="Put_Na-Bile_cotransptr"/>
</dbReference>
<dbReference type="InterPro" id="IPR038770">
    <property type="entry name" value="Na+/solute_symporter_sf"/>
</dbReference>
<sequence length="522" mass="59343">MIVFNRKTHLSKYWFLYGIFFSIILAFIYPEFGSKEGLLKPEWTIKSLGTIIIFLLNGCSIRKEELYRTVLQYRIHLCIQLFSFLICPILFTILSTIYRSLTYQYQISIGIKALGTLPSPVSTAAVVVRAIGGNEAIAMLNSTIGSLLGTMLTPILLYMMLGGTFVGTQHSFIHVLISLSSTILLPISIGQLFRIYFPIAVNRIMPYSNIINNWILLGNIYVTFCQTFKQHGSLDLTFINFIILFTTNLTFINFIILFTTILVIQILLIAVLFFACQKSHVRPNDTIAIIFCGSQKSLTSGMPILQMIFPDNISITIPLLIYHPMQIILGNYLTGRFQRWLKDAKHEWHHRISGRIVIKKKMSTPSRLRLMRDFKQLQKDPPAGIAAVPSDDNILIWHAFILGPSDTPFEDGTFRLLLEFTESYPNKPPSVRFTSKMFHPNVYADGGICLDILQNRWSPTYDVSAILTSIQSLLDEPNVSSPANSEAANLYQTNRREYEKRVKTTVEQSWNAEPTLASNLRI</sequence>
<comment type="caution">
    <text evidence="10">The sequence shown here is derived from an EMBL/GenBank/DDBJ whole genome shotgun (WGS) entry which is preliminary data.</text>
</comment>
<feature type="transmembrane region" description="Helical" evidence="8">
    <location>
        <begin position="43"/>
        <end position="61"/>
    </location>
</feature>
<dbReference type="Pfam" id="PF00179">
    <property type="entry name" value="UQ_con"/>
    <property type="match status" value="1"/>
</dbReference>
<name>A0A816GNT0_9BILA</name>
<feature type="transmembrane region" description="Helical" evidence="8">
    <location>
        <begin position="172"/>
        <end position="197"/>
    </location>
</feature>
<feature type="transmembrane region" description="Helical" evidence="8">
    <location>
        <begin position="287"/>
        <end position="309"/>
    </location>
</feature>
<feature type="active site" description="Glycyl thioester intermediate" evidence="7">
    <location>
        <position position="449"/>
    </location>
</feature>
<feature type="transmembrane region" description="Helical" evidence="8">
    <location>
        <begin position="73"/>
        <end position="97"/>
    </location>
</feature>
<evidence type="ECO:0000256" key="4">
    <source>
        <dbReference type="ARBA" id="ARBA00022741"/>
    </source>
</evidence>
<dbReference type="Gene3D" id="1.20.1530.20">
    <property type="match status" value="1"/>
</dbReference>
<proteinExistence type="inferred from homology"/>
<keyword evidence="3" id="KW-0808">Transferase</keyword>
<keyword evidence="6" id="KW-0067">ATP-binding</keyword>
<accession>A0A816GNT0</accession>
<organism evidence="10 11">
    <name type="scientific">Rotaria magnacalcarata</name>
    <dbReference type="NCBI Taxonomy" id="392030"/>
    <lineage>
        <taxon>Eukaryota</taxon>
        <taxon>Metazoa</taxon>
        <taxon>Spiralia</taxon>
        <taxon>Gnathifera</taxon>
        <taxon>Rotifera</taxon>
        <taxon>Eurotatoria</taxon>
        <taxon>Bdelloidea</taxon>
        <taxon>Philodinida</taxon>
        <taxon>Philodinidae</taxon>
        <taxon>Rotaria</taxon>
    </lineage>
</organism>
<dbReference type="InterPro" id="IPR050113">
    <property type="entry name" value="Ub_conjugating_enzyme"/>
</dbReference>
<keyword evidence="4" id="KW-0547">Nucleotide-binding</keyword>
<dbReference type="FunFam" id="3.10.110.10:FF:000004">
    <property type="entry name" value="Ubiquitin-conjugating enzyme E2 A"/>
    <property type="match status" value="1"/>
</dbReference>
<dbReference type="GO" id="GO:0006281">
    <property type="term" value="P:DNA repair"/>
    <property type="evidence" value="ECO:0007669"/>
    <property type="project" value="UniProtKB-ARBA"/>
</dbReference>
<evidence type="ECO:0000256" key="7">
    <source>
        <dbReference type="PROSITE-ProRule" id="PRU10133"/>
    </source>
</evidence>
<dbReference type="PANTHER" id="PTHR24067">
    <property type="entry name" value="UBIQUITIN-CONJUGATING ENZYME E2"/>
    <property type="match status" value="1"/>
</dbReference>
<comment type="similarity">
    <text evidence="1">Belongs to the bile acid:sodium symporter (BASS) (TC 2.A.28) family.</text>
</comment>
<dbReference type="InterPro" id="IPR023313">
    <property type="entry name" value="UBQ-conjugating_AS"/>
</dbReference>
<dbReference type="GO" id="GO:0005524">
    <property type="term" value="F:ATP binding"/>
    <property type="evidence" value="ECO:0007669"/>
    <property type="project" value="UniProtKB-KW"/>
</dbReference>
<dbReference type="PROSITE" id="PS00183">
    <property type="entry name" value="UBC_1"/>
    <property type="match status" value="1"/>
</dbReference>
<evidence type="ECO:0000259" key="9">
    <source>
        <dbReference type="PROSITE" id="PS50127"/>
    </source>
</evidence>
<dbReference type="InterPro" id="IPR016135">
    <property type="entry name" value="UBQ-conjugating_enzyme/RWD"/>
</dbReference>
<dbReference type="CDD" id="cd23790">
    <property type="entry name" value="UBCc_UBE2A_2B"/>
    <property type="match status" value="1"/>
</dbReference>
<feature type="transmembrane region" description="Helical" evidence="8">
    <location>
        <begin position="12"/>
        <end position="31"/>
    </location>
</feature>
<protein>
    <recommendedName>
        <fullName evidence="2">E2 ubiquitin-conjugating enzyme</fullName>
        <ecNumber evidence="2">2.3.2.23</ecNumber>
    </recommendedName>
</protein>
<reference evidence="10" key="1">
    <citation type="submission" date="2021-02" db="EMBL/GenBank/DDBJ databases">
        <authorList>
            <person name="Nowell W R."/>
        </authorList>
    </citation>
    <scope>NUCLEOTIDE SEQUENCE</scope>
</reference>
<evidence type="ECO:0000256" key="8">
    <source>
        <dbReference type="SAM" id="Phobius"/>
    </source>
</evidence>
<dbReference type="EMBL" id="CAJNOW010020028">
    <property type="protein sequence ID" value="CAF1676967.1"/>
    <property type="molecule type" value="Genomic_DNA"/>
</dbReference>
<evidence type="ECO:0000256" key="1">
    <source>
        <dbReference type="ARBA" id="ARBA00006528"/>
    </source>
</evidence>
<keyword evidence="8" id="KW-0472">Membrane</keyword>
<feature type="transmembrane region" description="Helical" evidence="8">
    <location>
        <begin position="144"/>
        <end position="166"/>
    </location>
</feature>
<dbReference type="PROSITE" id="PS50127">
    <property type="entry name" value="UBC_2"/>
    <property type="match status" value="1"/>
</dbReference>
<feature type="transmembrane region" description="Helical" evidence="8">
    <location>
        <begin position="315"/>
        <end position="333"/>
    </location>
</feature>
<evidence type="ECO:0000256" key="5">
    <source>
        <dbReference type="ARBA" id="ARBA00022786"/>
    </source>
</evidence>
<evidence type="ECO:0000256" key="3">
    <source>
        <dbReference type="ARBA" id="ARBA00022679"/>
    </source>
</evidence>
<dbReference type="InterPro" id="IPR000608">
    <property type="entry name" value="UBC"/>
</dbReference>
<feature type="transmembrane region" description="Helical" evidence="8">
    <location>
        <begin position="209"/>
        <end position="229"/>
    </location>
</feature>
<dbReference type="GO" id="GO:0061631">
    <property type="term" value="F:ubiquitin conjugating enzyme activity"/>
    <property type="evidence" value="ECO:0007669"/>
    <property type="project" value="UniProtKB-EC"/>
</dbReference>
<dbReference type="SUPFAM" id="SSF54495">
    <property type="entry name" value="UBC-like"/>
    <property type="match status" value="1"/>
</dbReference>
<dbReference type="OrthoDB" id="188035at2759"/>